<evidence type="ECO:0000313" key="3">
    <source>
        <dbReference type="Proteomes" id="UP000551616"/>
    </source>
</evidence>
<protein>
    <submittedName>
        <fullName evidence="2">Uncharacterized protein</fullName>
    </submittedName>
</protein>
<evidence type="ECO:0000313" key="2">
    <source>
        <dbReference type="EMBL" id="MBA2116473.1"/>
    </source>
</evidence>
<organism evidence="2 3">
    <name type="scientific">Bremerella alba</name>
    <dbReference type="NCBI Taxonomy" id="980252"/>
    <lineage>
        <taxon>Bacteria</taxon>
        <taxon>Pseudomonadati</taxon>
        <taxon>Planctomycetota</taxon>
        <taxon>Planctomycetia</taxon>
        <taxon>Pirellulales</taxon>
        <taxon>Pirellulaceae</taxon>
        <taxon>Bremerella</taxon>
    </lineage>
</organism>
<keyword evidence="3" id="KW-1185">Reference proteome</keyword>
<accession>A0A7V8V7S0</accession>
<proteinExistence type="predicted"/>
<comment type="caution">
    <text evidence="2">The sequence shown here is derived from an EMBL/GenBank/DDBJ whole genome shotgun (WGS) entry which is preliminary data.</text>
</comment>
<evidence type="ECO:0000256" key="1">
    <source>
        <dbReference type="SAM" id="MobiDB-lite"/>
    </source>
</evidence>
<dbReference type="RefSeq" id="WP_207397879.1">
    <property type="nucleotide sequence ID" value="NZ_JABRWO010000010.1"/>
</dbReference>
<dbReference type="EMBL" id="JABRWO010000010">
    <property type="protein sequence ID" value="MBA2116473.1"/>
    <property type="molecule type" value="Genomic_DNA"/>
</dbReference>
<sequence>MRTLSAESLCLRIVVAASLLTLPLVGCSQSSQKQRIIPLKASASLNNARSILENYAKGAPVTSEADSFDTVVAGVRKENPKVADILAEAFQKIRENPGNRARIAKDTLKEMPAKPEPEPAPAAE</sequence>
<gene>
    <name evidence="2" type="ORF">HOV93_36630</name>
</gene>
<dbReference type="Proteomes" id="UP000551616">
    <property type="component" value="Unassembled WGS sequence"/>
</dbReference>
<dbReference type="AlphaFoldDB" id="A0A7V8V7S0"/>
<name>A0A7V8V7S0_9BACT</name>
<feature type="region of interest" description="Disordered" evidence="1">
    <location>
        <begin position="99"/>
        <end position="124"/>
    </location>
</feature>
<feature type="compositionally biased region" description="Basic and acidic residues" evidence="1">
    <location>
        <begin position="99"/>
        <end position="117"/>
    </location>
</feature>
<reference evidence="2 3" key="1">
    <citation type="submission" date="2020-05" db="EMBL/GenBank/DDBJ databases">
        <title>Bremerella alba sp. nov., a novel planctomycete isolated from the surface of the macroalga Fucus spiralis.</title>
        <authorList>
            <person name="Godinho O."/>
            <person name="Botelho R."/>
            <person name="Albuquerque L."/>
            <person name="Wiegand S."/>
            <person name="Da Costa M.S."/>
            <person name="Lobo-Da-Cunha A."/>
            <person name="Jogler C."/>
            <person name="Lage O.M."/>
        </authorList>
    </citation>
    <scope>NUCLEOTIDE SEQUENCE [LARGE SCALE GENOMIC DNA]</scope>
    <source>
        <strain evidence="2 3">FF15</strain>
    </source>
</reference>